<reference evidence="3" key="1">
    <citation type="submission" date="2016-02" db="EMBL/GenBank/DDBJ databases">
        <title>Paenibacillus sp. LPB0068, isolated from Crassostrea gigas.</title>
        <authorList>
            <person name="Shin S.-K."/>
            <person name="Yi H."/>
        </authorList>
    </citation>
    <scope>NUCLEOTIDE SEQUENCE [LARGE SCALE GENOMIC DNA]</scope>
    <source>
        <strain evidence="3">KCTC 23969</strain>
    </source>
</reference>
<accession>A0A1B8TYJ2</accession>
<evidence type="ECO:0000313" key="2">
    <source>
        <dbReference type="EMBL" id="OBY64670.1"/>
    </source>
</evidence>
<comment type="caution">
    <text evidence="2">The sequence shown here is derived from an EMBL/GenBank/DDBJ whole genome shotgun (WGS) entry which is preliminary data.</text>
</comment>
<gene>
    <name evidence="2" type="ORF">LPB301_09580</name>
</gene>
<dbReference type="Proteomes" id="UP000092612">
    <property type="component" value="Unassembled WGS sequence"/>
</dbReference>
<evidence type="ECO:0008006" key="4">
    <source>
        <dbReference type="Google" id="ProtNLM"/>
    </source>
</evidence>
<evidence type="ECO:0000313" key="3">
    <source>
        <dbReference type="Proteomes" id="UP000092612"/>
    </source>
</evidence>
<dbReference type="Pfam" id="PF20113">
    <property type="entry name" value="DUF6503"/>
    <property type="match status" value="1"/>
</dbReference>
<feature type="signal peptide" evidence="1">
    <location>
        <begin position="1"/>
        <end position="18"/>
    </location>
</feature>
<proteinExistence type="predicted"/>
<dbReference type="EMBL" id="LSFL01000034">
    <property type="protein sequence ID" value="OBY64670.1"/>
    <property type="molecule type" value="Genomic_DNA"/>
</dbReference>
<dbReference type="AlphaFoldDB" id="A0A1B8TYJ2"/>
<name>A0A1B8TYJ2_9FLAO</name>
<organism evidence="2 3">
    <name type="scientific">Polaribacter reichenbachii</name>
    <dbReference type="NCBI Taxonomy" id="996801"/>
    <lineage>
        <taxon>Bacteria</taxon>
        <taxon>Pseudomonadati</taxon>
        <taxon>Bacteroidota</taxon>
        <taxon>Flavobacteriia</taxon>
        <taxon>Flavobacteriales</taxon>
        <taxon>Flavobacteriaceae</taxon>
    </lineage>
</organism>
<sequence>MKNLTTLLLLFISITTFSQTITGDELLEKAIQFHDPNGNWETFKGELFVIMETPKGLPRESKITIDLPKEYFSVTAKRDTVINTFTVIKGDCSIAEVKDNQTLEDLKKDAKAKCERAKLYKNYYTYLYGLPMKLKDKGTIIHQKVEKKSFKGKEYLVLKATYSKEVGKDTWYFYFNPETFTMEIYQFFKDTKDSGEYILLSGLETINQVKMPKIRAWYYNKDNKYLGTDILSTKK</sequence>
<evidence type="ECO:0000256" key="1">
    <source>
        <dbReference type="SAM" id="SignalP"/>
    </source>
</evidence>
<protein>
    <recommendedName>
        <fullName evidence="4">Aspartyl-tRNA synthetase</fullName>
    </recommendedName>
</protein>
<dbReference type="STRING" id="996801.BW723_06140"/>
<keyword evidence="3" id="KW-1185">Reference proteome</keyword>
<keyword evidence="1" id="KW-0732">Signal</keyword>
<dbReference type="KEGG" id="prn:BW723_06140"/>
<dbReference type="OrthoDB" id="1489248at2"/>
<dbReference type="RefSeq" id="WP_068360757.1">
    <property type="nucleotide sequence ID" value="NZ_CP019337.1"/>
</dbReference>
<feature type="chain" id="PRO_5008615768" description="Aspartyl-tRNA synthetase" evidence="1">
    <location>
        <begin position="19"/>
        <end position="235"/>
    </location>
</feature>
<dbReference type="InterPro" id="IPR045444">
    <property type="entry name" value="DUF6503"/>
</dbReference>